<dbReference type="GO" id="GO:0005829">
    <property type="term" value="C:cytosol"/>
    <property type="evidence" value="ECO:0007669"/>
    <property type="project" value="TreeGrafter"/>
</dbReference>
<dbReference type="GO" id="GO:0003700">
    <property type="term" value="F:DNA-binding transcription factor activity"/>
    <property type="evidence" value="ECO:0007669"/>
    <property type="project" value="InterPro"/>
</dbReference>
<dbReference type="Gene3D" id="1.10.10.10">
    <property type="entry name" value="Winged helix-like DNA-binding domain superfamily/Winged helix DNA-binding domain"/>
    <property type="match status" value="1"/>
</dbReference>
<evidence type="ECO:0000313" key="7">
    <source>
        <dbReference type="Proteomes" id="UP000001955"/>
    </source>
</evidence>
<dbReference type="EMBL" id="CP001560">
    <property type="protein sequence ID" value="AFJ48663.1"/>
    <property type="molecule type" value="Genomic_DNA"/>
</dbReference>
<dbReference type="InterPro" id="IPR000847">
    <property type="entry name" value="LysR_HTH_N"/>
</dbReference>
<keyword evidence="3" id="KW-0238">DNA-binding</keyword>
<reference evidence="6 7" key="1">
    <citation type="journal article" date="2012" name="J. Bacteriol.">
        <title>Complete genome sequence of the B12-producing Shimwellia blattae strain DSM 4481, isolated from a cockroach.</title>
        <authorList>
            <person name="Brzuszkiewicz E."/>
            <person name="Waschkowitz T."/>
            <person name="Wiezer A."/>
            <person name="Daniel R."/>
        </authorList>
    </citation>
    <scope>NUCLEOTIDE SEQUENCE [LARGE SCALE GENOMIC DNA]</scope>
    <source>
        <strain evidence="7">ATCC 29907 / DSM 4481 / JCM 1650 / NBRC 105725 / CDC 9005-74</strain>
    </source>
</reference>
<dbReference type="InterPro" id="IPR005119">
    <property type="entry name" value="LysR_subst-bd"/>
</dbReference>
<keyword evidence="4" id="KW-0804">Transcription</keyword>
<evidence type="ECO:0000256" key="3">
    <source>
        <dbReference type="ARBA" id="ARBA00023125"/>
    </source>
</evidence>
<sequence length="304" mass="34183">MNDLPKNKSLLVFLEVARCGGIMNASKKLNMTQPSVTRIIKELEIYMGMPLFDRTNSGVFLNRAGNIFHSRVLSYINGMQKSISEIRKEFGKDNQKFSLGYSSLVGYTIFPEVINEFKKNNQNVAVHIYEGQLSSLLPLLSTGDIDCAIGTLLNDELPYEYSAEKLFQSRFSVFSSALNPFARVKSIAELKSAKWVLPETSLGYYYNLNTFLKDHGIDVDSAIRTDSISSILNLVTCANYVTVLASPMGEGRNKKLSLHEIAIEEKMPVADYYFVWEKKSISSDLLDKFMAIIKDRCSVSAWGK</sequence>
<evidence type="ECO:0000259" key="5">
    <source>
        <dbReference type="PROSITE" id="PS50931"/>
    </source>
</evidence>
<feature type="domain" description="HTH lysR-type" evidence="5">
    <location>
        <begin position="5"/>
        <end position="62"/>
    </location>
</feature>
<protein>
    <submittedName>
        <fullName evidence="6">Putative transcriptional regulator</fullName>
    </submittedName>
</protein>
<dbReference type="SUPFAM" id="SSF46785">
    <property type="entry name" value="Winged helix' DNA-binding domain"/>
    <property type="match status" value="1"/>
</dbReference>
<evidence type="ECO:0000256" key="1">
    <source>
        <dbReference type="ARBA" id="ARBA00009437"/>
    </source>
</evidence>
<comment type="similarity">
    <text evidence="1">Belongs to the LysR transcriptional regulatory family.</text>
</comment>
<proteinExistence type="inferred from homology"/>
<dbReference type="Proteomes" id="UP000001955">
    <property type="component" value="Chromosome"/>
</dbReference>
<accession>I2BDQ9</accession>
<dbReference type="PANTHER" id="PTHR30419:SF7">
    <property type="entry name" value="HTH-TYPE TRANSCRIPTIONAL REGULATOR TDCA"/>
    <property type="match status" value="1"/>
</dbReference>
<evidence type="ECO:0000256" key="2">
    <source>
        <dbReference type="ARBA" id="ARBA00023015"/>
    </source>
</evidence>
<dbReference type="AlphaFoldDB" id="I2BDQ9"/>
<dbReference type="PROSITE" id="PS50931">
    <property type="entry name" value="HTH_LYSR"/>
    <property type="match status" value="1"/>
</dbReference>
<dbReference type="InterPro" id="IPR036390">
    <property type="entry name" value="WH_DNA-bd_sf"/>
</dbReference>
<evidence type="ECO:0000313" key="6">
    <source>
        <dbReference type="EMBL" id="AFJ48663.1"/>
    </source>
</evidence>
<evidence type="ECO:0000256" key="4">
    <source>
        <dbReference type="ARBA" id="ARBA00023163"/>
    </source>
</evidence>
<dbReference type="PRINTS" id="PR00039">
    <property type="entry name" value="HTHLYSR"/>
</dbReference>
<keyword evidence="2" id="KW-0805">Transcription regulation</keyword>
<dbReference type="RefSeq" id="WP_014716215.1">
    <property type="nucleotide sequence ID" value="NZ_BAHA01000013.1"/>
</dbReference>
<dbReference type="PATRIC" id="fig|630626.3.peg.3528"/>
<dbReference type="Pfam" id="PF00126">
    <property type="entry name" value="HTH_1"/>
    <property type="match status" value="1"/>
</dbReference>
<dbReference type="InterPro" id="IPR036388">
    <property type="entry name" value="WH-like_DNA-bd_sf"/>
</dbReference>
<dbReference type="OrthoDB" id="6621862at2"/>
<name>I2BDQ9_SHIBC</name>
<keyword evidence="7" id="KW-1185">Reference proteome</keyword>
<dbReference type="STRING" id="630626.EBL_c36110"/>
<dbReference type="HOGENOM" id="CLU_039613_6_0_6"/>
<dbReference type="PANTHER" id="PTHR30419">
    <property type="entry name" value="HTH-TYPE TRANSCRIPTIONAL REGULATOR YBHD"/>
    <property type="match status" value="1"/>
</dbReference>
<dbReference type="SUPFAM" id="SSF53850">
    <property type="entry name" value="Periplasmic binding protein-like II"/>
    <property type="match status" value="1"/>
</dbReference>
<dbReference type="NCBIfam" id="NF007667">
    <property type="entry name" value="PRK10341.1"/>
    <property type="match status" value="1"/>
</dbReference>
<dbReference type="eggNOG" id="COG0583">
    <property type="taxonomic scope" value="Bacteria"/>
</dbReference>
<gene>
    <name evidence="6" type="ordered locus">EBL_c36110</name>
</gene>
<dbReference type="GO" id="GO:0003677">
    <property type="term" value="F:DNA binding"/>
    <property type="evidence" value="ECO:0007669"/>
    <property type="project" value="UniProtKB-KW"/>
</dbReference>
<organism evidence="6 7">
    <name type="scientific">Shimwellia blattae (strain ATCC 29907 / DSM 4481 / JCM 1650 / NBRC 105725 / CDC 9005-74)</name>
    <name type="common">Escherichia blattae</name>
    <dbReference type="NCBI Taxonomy" id="630626"/>
    <lineage>
        <taxon>Bacteria</taxon>
        <taxon>Pseudomonadati</taxon>
        <taxon>Pseudomonadota</taxon>
        <taxon>Gammaproteobacteria</taxon>
        <taxon>Enterobacterales</taxon>
        <taxon>Enterobacteriaceae</taxon>
        <taxon>Shimwellia</taxon>
    </lineage>
</organism>
<dbReference type="InterPro" id="IPR050950">
    <property type="entry name" value="HTH-type_LysR_regulators"/>
</dbReference>
<dbReference type="Pfam" id="PF03466">
    <property type="entry name" value="LysR_substrate"/>
    <property type="match status" value="1"/>
</dbReference>
<dbReference type="Gene3D" id="3.40.190.290">
    <property type="match status" value="1"/>
</dbReference>
<dbReference type="KEGG" id="ebt:EBL_c36110"/>